<gene>
    <name evidence="2" type="ORF">g.49676</name>
</gene>
<feature type="non-terminal residue" evidence="2">
    <location>
        <position position="1"/>
    </location>
</feature>
<evidence type="ECO:0000313" key="2">
    <source>
        <dbReference type="EMBL" id="JAS62461.1"/>
    </source>
</evidence>
<organism evidence="2">
    <name type="scientific">Cuerna arida</name>
    <dbReference type="NCBI Taxonomy" id="1464854"/>
    <lineage>
        <taxon>Eukaryota</taxon>
        <taxon>Metazoa</taxon>
        <taxon>Ecdysozoa</taxon>
        <taxon>Arthropoda</taxon>
        <taxon>Hexapoda</taxon>
        <taxon>Insecta</taxon>
        <taxon>Pterygota</taxon>
        <taxon>Neoptera</taxon>
        <taxon>Paraneoptera</taxon>
        <taxon>Hemiptera</taxon>
        <taxon>Auchenorrhyncha</taxon>
        <taxon>Membracoidea</taxon>
        <taxon>Cicadellidae</taxon>
        <taxon>Cicadellinae</taxon>
        <taxon>Proconiini</taxon>
        <taxon>Cuerna</taxon>
    </lineage>
</organism>
<feature type="region of interest" description="Disordered" evidence="1">
    <location>
        <begin position="1"/>
        <end position="22"/>
    </location>
</feature>
<proteinExistence type="predicted"/>
<dbReference type="AlphaFoldDB" id="A0A1B6GJ66"/>
<dbReference type="EMBL" id="GECZ01007308">
    <property type="protein sequence ID" value="JAS62461.1"/>
    <property type="molecule type" value="Transcribed_RNA"/>
</dbReference>
<accession>A0A1B6GJ66</accession>
<name>A0A1B6GJ66_9HEMI</name>
<reference evidence="2" key="1">
    <citation type="submission" date="2015-11" db="EMBL/GenBank/DDBJ databases">
        <title>De novo transcriptome assembly of four potential Pierce s Disease insect vectors from Arizona vineyards.</title>
        <authorList>
            <person name="Tassone E.E."/>
        </authorList>
    </citation>
    <scope>NUCLEOTIDE SEQUENCE</scope>
</reference>
<feature type="non-terminal residue" evidence="2">
    <location>
        <position position="143"/>
    </location>
</feature>
<sequence length="143" mass="16087">QNTTSKTYQDSSTQTIHPVMDNSNSFASSTPLLIDIAEIKTKLNQMETVFKGFETNLSQVNKLTHNLVSFPAFNSTQAHQIQQNVPVPVPATTEAQVPTVAKTLTTPLNNYQHKIHDKYHRSVYKPRKSENFCSVSLQVIKSR</sequence>
<protein>
    <submittedName>
        <fullName evidence="2">Uncharacterized protein</fullName>
    </submittedName>
</protein>
<evidence type="ECO:0000256" key="1">
    <source>
        <dbReference type="SAM" id="MobiDB-lite"/>
    </source>
</evidence>